<evidence type="ECO:0000256" key="1">
    <source>
        <dbReference type="SAM" id="Phobius"/>
    </source>
</evidence>
<reference evidence="2 3" key="1">
    <citation type="journal article" date="2011" name="PLoS Genet.">
        <title>Comparative genomic analysis of human fungal pathogens causing paracoccidioidomycosis.</title>
        <authorList>
            <person name="Desjardins C.A."/>
            <person name="Champion M.D."/>
            <person name="Holder J.W."/>
            <person name="Muszewska A."/>
            <person name="Goldberg J."/>
            <person name="Bailao A.M."/>
            <person name="Brigido M.M."/>
            <person name="Ferreira M.E."/>
            <person name="Garcia A.M."/>
            <person name="Grynberg M."/>
            <person name="Gujja S."/>
            <person name="Heiman D.I."/>
            <person name="Henn M.R."/>
            <person name="Kodira C.D."/>
            <person name="Leon-Narvaez H."/>
            <person name="Longo L.V."/>
            <person name="Ma L.J."/>
            <person name="Malavazi I."/>
            <person name="Matsuo A.L."/>
            <person name="Morais F.V."/>
            <person name="Pereira M."/>
            <person name="Rodriguez-Brito S."/>
            <person name="Sakthikumar S."/>
            <person name="Salem-Izacc S.M."/>
            <person name="Sykes S.M."/>
            <person name="Teixeira M.M."/>
            <person name="Vallejo M.C."/>
            <person name="Walter M.E."/>
            <person name="Yandava C."/>
            <person name="Young S."/>
            <person name="Zeng Q."/>
            <person name="Zucker J."/>
            <person name="Felipe M.S."/>
            <person name="Goldman G.H."/>
            <person name="Haas B.J."/>
            <person name="McEwen J.G."/>
            <person name="Nino-Vega G."/>
            <person name="Puccia R."/>
            <person name="San-Blas G."/>
            <person name="Soares C.M."/>
            <person name="Birren B.W."/>
            <person name="Cuomo C.A."/>
        </authorList>
    </citation>
    <scope>NUCLEOTIDE SEQUENCE [LARGE SCALE GENOMIC DNA]</scope>
    <source>
        <strain evidence="2 3">Pb18</strain>
    </source>
</reference>
<dbReference type="AlphaFoldDB" id="C1GBH0"/>
<protein>
    <submittedName>
        <fullName evidence="2">Uncharacterized protein</fullName>
    </submittedName>
</protein>
<dbReference type="Proteomes" id="UP000001628">
    <property type="component" value="Unassembled WGS sequence"/>
</dbReference>
<dbReference type="RefSeq" id="XP_010760216.1">
    <property type="nucleotide sequence ID" value="XM_010761914.1"/>
</dbReference>
<evidence type="ECO:0000313" key="3">
    <source>
        <dbReference type="Proteomes" id="UP000001628"/>
    </source>
</evidence>
<evidence type="ECO:0000313" key="2">
    <source>
        <dbReference type="EMBL" id="EEH48892.2"/>
    </source>
</evidence>
<dbReference type="KEGG" id="pbn:PADG_04971"/>
<sequence>MSQFYVTSSRIGLADGHNIRVYAKKRLTMVCTIMLASIVAACGGLFIAWIALDV</sequence>
<dbReference type="InParanoid" id="C1GBH0"/>
<gene>
    <name evidence="2" type="ORF">PADG_04971</name>
</gene>
<keyword evidence="1" id="KW-0472">Membrane</keyword>
<accession>C1GBH0</accession>
<keyword evidence="1" id="KW-1133">Transmembrane helix</keyword>
<feature type="transmembrane region" description="Helical" evidence="1">
    <location>
        <begin position="27"/>
        <end position="52"/>
    </location>
</feature>
<dbReference type="VEuPathDB" id="FungiDB:PADG_04971"/>
<keyword evidence="1" id="KW-0812">Transmembrane</keyword>
<dbReference type="EMBL" id="KN275961">
    <property type="protein sequence ID" value="EEH48892.2"/>
    <property type="molecule type" value="Genomic_DNA"/>
</dbReference>
<name>C1GBH0_PARBD</name>
<dbReference type="GeneID" id="22583987"/>
<dbReference type="HOGENOM" id="CLU_3050939_0_0_1"/>
<organism evidence="2 3">
    <name type="scientific">Paracoccidioides brasiliensis (strain Pb18)</name>
    <dbReference type="NCBI Taxonomy" id="502780"/>
    <lineage>
        <taxon>Eukaryota</taxon>
        <taxon>Fungi</taxon>
        <taxon>Dikarya</taxon>
        <taxon>Ascomycota</taxon>
        <taxon>Pezizomycotina</taxon>
        <taxon>Eurotiomycetes</taxon>
        <taxon>Eurotiomycetidae</taxon>
        <taxon>Onygenales</taxon>
        <taxon>Ajellomycetaceae</taxon>
        <taxon>Paracoccidioides</taxon>
    </lineage>
</organism>
<proteinExistence type="predicted"/>
<keyword evidence="3" id="KW-1185">Reference proteome</keyword>